<name>A0A640TAX1_STRNI</name>
<organism evidence="2 3">
    <name type="scientific">Streptomyces nigrescens</name>
    <dbReference type="NCBI Taxonomy" id="1920"/>
    <lineage>
        <taxon>Bacteria</taxon>
        <taxon>Bacillati</taxon>
        <taxon>Actinomycetota</taxon>
        <taxon>Actinomycetes</taxon>
        <taxon>Kitasatosporales</taxon>
        <taxon>Streptomycetaceae</taxon>
        <taxon>Streptomyces</taxon>
    </lineage>
</organism>
<gene>
    <name evidence="2" type="ORF">Sliba_00840</name>
</gene>
<feature type="compositionally biased region" description="Basic and acidic residues" evidence="1">
    <location>
        <begin position="61"/>
        <end position="73"/>
    </location>
</feature>
<evidence type="ECO:0000313" key="3">
    <source>
        <dbReference type="Proteomes" id="UP000429552"/>
    </source>
</evidence>
<feature type="region of interest" description="Disordered" evidence="1">
    <location>
        <begin position="44"/>
        <end position="73"/>
    </location>
</feature>
<dbReference type="AlphaFoldDB" id="A0A640TAX1"/>
<accession>A0A640TAX1</accession>
<comment type="caution">
    <text evidence="2">The sequence shown here is derived from an EMBL/GenBank/DDBJ whole genome shotgun (WGS) entry which is preliminary data.</text>
</comment>
<dbReference type="EMBL" id="BLIP01000001">
    <property type="protein sequence ID" value="GFE19631.1"/>
    <property type="molecule type" value="Genomic_DNA"/>
</dbReference>
<proteinExistence type="predicted"/>
<protein>
    <submittedName>
        <fullName evidence="2">Uncharacterized protein</fullName>
    </submittedName>
</protein>
<feature type="region of interest" description="Disordered" evidence="1">
    <location>
        <begin position="1"/>
        <end position="22"/>
    </location>
</feature>
<evidence type="ECO:0000256" key="1">
    <source>
        <dbReference type="SAM" id="MobiDB-lite"/>
    </source>
</evidence>
<dbReference type="Proteomes" id="UP000429552">
    <property type="component" value="Unassembled WGS sequence"/>
</dbReference>
<feature type="compositionally biased region" description="Basic and acidic residues" evidence="1">
    <location>
        <begin position="44"/>
        <end position="54"/>
    </location>
</feature>
<reference evidence="2 3" key="1">
    <citation type="submission" date="2019-12" db="EMBL/GenBank/DDBJ databases">
        <title>Whole genome shotgun sequence of Streptomyces libani subsp. libani NBRC 13452.</title>
        <authorList>
            <person name="Ichikawa N."/>
            <person name="Kimura A."/>
            <person name="Kitahashi Y."/>
            <person name="Komaki H."/>
            <person name="Tamura T."/>
        </authorList>
    </citation>
    <scope>NUCLEOTIDE SEQUENCE [LARGE SCALE GENOMIC DNA]</scope>
    <source>
        <strain evidence="2 3">NBRC 13452</strain>
    </source>
</reference>
<sequence length="73" mass="7918">MAAAAAPEYPSQEPSAGWQQALAAHRASRITMVVDPGIRAAAERQARDRARETEQLFGDGRAGDACERFMSRT</sequence>
<evidence type="ECO:0000313" key="2">
    <source>
        <dbReference type="EMBL" id="GFE19631.1"/>
    </source>
</evidence>